<reference evidence="2" key="1">
    <citation type="submission" date="2014-09" db="EMBL/GenBank/DDBJ databases">
        <authorList>
            <person name="Magalhaes I.L.F."/>
            <person name="Oliveira U."/>
            <person name="Santos F.R."/>
            <person name="Vidigal T.H.D.A."/>
            <person name="Brescovit A.D."/>
            <person name="Santos A.J."/>
        </authorList>
    </citation>
    <scope>NUCLEOTIDE SEQUENCE</scope>
    <source>
        <tissue evidence="2">Shoot tissue taken approximately 20 cm above the soil surface</tissue>
    </source>
</reference>
<evidence type="ECO:0000256" key="1">
    <source>
        <dbReference type="SAM" id="MobiDB-lite"/>
    </source>
</evidence>
<feature type="region of interest" description="Disordered" evidence="1">
    <location>
        <begin position="1"/>
        <end position="46"/>
    </location>
</feature>
<reference evidence="2" key="2">
    <citation type="journal article" date="2015" name="Data Brief">
        <title>Shoot transcriptome of the giant reed, Arundo donax.</title>
        <authorList>
            <person name="Barrero R.A."/>
            <person name="Guerrero F.D."/>
            <person name="Moolhuijzen P."/>
            <person name="Goolsby J.A."/>
            <person name="Tidwell J."/>
            <person name="Bellgard S.E."/>
            <person name="Bellgard M.I."/>
        </authorList>
    </citation>
    <scope>NUCLEOTIDE SEQUENCE</scope>
    <source>
        <tissue evidence="2">Shoot tissue taken approximately 20 cm above the soil surface</tissue>
    </source>
</reference>
<name>A0A0A9QE36_ARUDO</name>
<sequence>MASVWRSDSCRMSSLTRERPKVETWRMKSSRLPSAISLSPQSHSDR</sequence>
<proteinExistence type="predicted"/>
<dbReference type="EMBL" id="GBRH01232340">
    <property type="protein sequence ID" value="JAD65555.1"/>
    <property type="molecule type" value="Transcribed_RNA"/>
</dbReference>
<organism evidence="2">
    <name type="scientific">Arundo donax</name>
    <name type="common">Giant reed</name>
    <name type="synonym">Donax arundinaceus</name>
    <dbReference type="NCBI Taxonomy" id="35708"/>
    <lineage>
        <taxon>Eukaryota</taxon>
        <taxon>Viridiplantae</taxon>
        <taxon>Streptophyta</taxon>
        <taxon>Embryophyta</taxon>
        <taxon>Tracheophyta</taxon>
        <taxon>Spermatophyta</taxon>
        <taxon>Magnoliopsida</taxon>
        <taxon>Liliopsida</taxon>
        <taxon>Poales</taxon>
        <taxon>Poaceae</taxon>
        <taxon>PACMAD clade</taxon>
        <taxon>Arundinoideae</taxon>
        <taxon>Arundineae</taxon>
        <taxon>Arundo</taxon>
    </lineage>
</organism>
<protein>
    <submittedName>
        <fullName evidence="2">Uncharacterized protein</fullName>
    </submittedName>
</protein>
<dbReference type="AlphaFoldDB" id="A0A0A9QE36"/>
<evidence type="ECO:0000313" key="2">
    <source>
        <dbReference type="EMBL" id="JAD65555.1"/>
    </source>
</evidence>
<accession>A0A0A9QE36</accession>
<feature type="compositionally biased region" description="Basic and acidic residues" evidence="1">
    <location>
        <begin position="16"/>
        <end position="26"/>
    </location>
</feature>
<feature type="compositionally biased region" description="Polar residues" evidence="1">
    <location>
        <begin position="36"/>
        <end position="46"/>
    </location>
</feature>